<dbReference type="Proteomes" id="UP000199031">
    <property type="component" value="Unassembled WGS sequence"/>
</dbReference>
<evidence type="ECO:0000313" key="3">
    <source>
        <dbReference type="Proteomes" id="UP000199031"/>
    </source>
</evidence>
<dbReference type="OrthoDB" id="9779041at2"/>
<sequence length="360" mass="40755">MENMVKSPAEYYHNKKVFITGHTGFKGSWLCALLYNLNAQIKGYALEPEYIDGLYNTLEPFMNIQSVIADIRDKQRLKEEIENFEPDYVFHLAAQPLVRRSYQIPAETFDVNVTGTANLLEALISLKKKCTIVVITTDKVYENKEDNSILYEEDNVLGGYDPYSASKACAELVISSFRNSFFNSQNYQQHQKTIASARAGNVIGGGDWNKDRIIPDIIRALKNDNTISVRNPGAIRPWQHVLEPLVGYLLLGGMLNDAPQQFSKAYNFGPLPDDHLTVKELVEIAIKTWGSGEWEDNSDASAPHEAGLLKLSIQRALEELNWRPKLNAQQAIGWTVNWYKQAPETIAAYTFQQIKDYLSL</sequence>
<keyword evidence="3" id="KW-1185">Reference proteome</keyword>
<dbReference type="Gene3D" id="3.90.25.10">
    <property type="entry name" value="UDP-galactose 4-epimerase, domain 1"/>
    <property type="match status" value="1"/>
</dbReference>
<proteinExistence type="predicted"/>
<name>A0A1I5UF88_9BACT</name>
<protein>
    <submittedName>
        <fullName evidence="2">CDP-glucose 4,6-dehydratase</fullName>
    </submittedName>
</protein>
<organism evidence="2 3">
    <name type="scientific">Parafilimonas terrae</name>
    <dbReference type="NCBI Taxonomy" id="1465490"/>
    <lineage>
        <taxon>Bacteria</taxon>
        <taxon>Pseudomonadati</taxon>
        <taxon>Bacteroidota</taxon>
        <taxon>Chitinophagia</taxon>
        <taxon>Chitinophagales</taxon>
        <taxon>Chitinophagaceae</taxon>
        <taxon>Parafilimonas</taxon>
    </lineage>
</organism>
<dbReference type="PANTHER" id="PTHR43000">
    <property type="entry name" value="DTDP-D-GLUCOSE 4,6-DEHYDRATASE-RELATED"/>
    <property type="match status" value="1"/>
</dbReference>
<feature type="domain" description="NAD(P)-binding" evidence="1">
    <location>
        <begin position="18"/>
        <end position="331"/>
    </location>
</feature>
<dbReference type="STRING" id="1465490.SAMN05444277_103254"/>
<evidence type="ECO:0000313" key="2">
    <source>
        <dbReference type="EMBL" id="SFP93879.1"/>
    </source>
</evidence>
<dbReference type="RefSeq" id="WP_090656932.1">
    <property type="nucleotide sequence ID" value="NZ_FOXQ01000003.1"/>
</dbReference>
<dbReference type="NCBIfam" id="TIGR02622">
    <property type="entry name" value="CDP_4_6_dhtase"/>
    <property type="match status" value="1"/>
</dbReference>
<evidence type="ECO:0000259" key="1">
    <source>
        <dbReference type="Pfam" id="PF16363"/>
    </source>
</evidence>
<dbReference type="InterPro" id="IPR036291">
    <property type="entry name" value="NAD(P)-bd_dom_sf"/>
</dbReference>
<dbReference type="Pfam" id="PF16363">
    <property type="entry name" value="GDP_Man_Dehyd"/>
    <property type="match status" value="1"/>
</dbReference>
<dbReference type="InterPro" id="IPR016040">
    <property type="entry name" value="NAD(P)-bd_dom"/>
</dbReference>
<gene>
    <name evidence="2" type="ORF">SAMN05444277_103254</name>
</gene>
<reference evidence="2 3" key="1">
    <citation type="submission" date="2016-10" db="EMBL/GenBank/DDBJ databases">
        <authorList>
            <person name="de Groot N.N."/>
        </authorList>
    </citation>
    <scope>NUCLEOTIDE SEQUENCE [LARGE SCALE GENOMIC DNA]</scope>
    <source>
        <strain evidence="2 3">DSM 28286</strain>
    </source>
</reference>
<dbReference type="EMBL" id="FOXQ01000003">
    <property type="protein sequence ID" value="SFP93879.1"/>
    <property type="molecule type" value="Genomic_DNA"/>
</dbReference>
<dbReference type="AlphaFoldDB" id="A0A1I5UF88"/>
<dbReference type="InterPro" id="IPR013445">
    <property type="entry name" value="CDP_4_6_deHydtase"/>
</dbReference>
<dbReference type="Gene3D" id="3.40.50.720">
    <property type="entry name" value="NAD(P)-binding Rossmann-like Domain"/>
    <property type="match status" value="1"/>
</dbReference>
<dbReference type="SUPFAM" id="SSF51735">
    <property type="entry name" value="NAD(P)-binding Rossmann-fold domains"/>
    <property type="match status" value="1"/>
</dbReference>
<accession>A0A1I5UF88</accession>